<reference evidence="1 2" key="1">
    <citation type="journal article" date="2016" name="Genome Announc.">
        <title>Complete Genome and Plasmid Sequences for Rhodococcus fascians D188 and Draft Sequences for Rhodococcus Isolates PBTS 1 and PBTS 2.</title>
        <authorList>
            <person name="Stamler R.A."/>
            <person name="Vereecke D."/>
            <person name="Zhang Y."/>
            <person name="Schilkey F."/>
            <person name="Devitt N."/>
            <person name="Randall J.J."/>
        </authorList>
    </citation>
    <scope>NUCLEOTIDE SEQUENCE [LARGE SCALE GENOMIC DNA]</scope>
    <source>
        <strain evidence="1 2">PBTS2</strain>
    </source>
</reference>
<dbReference type="KEGG" id="rhs:A3Q41_00232"/>
<organism evidence="1 2">
    <name type="scientific">Rhodococcoides fascians</name>
    <name type="common">Rhodococcus fascians</name>
    <dbReference type="NCBI Taxonomy" id="1828"/>
    <lineage>
        <taxon>Bacteria</taxon>
        <taxon>Bacillati</taxon>
        <taxon>Actinomycetota</taxon>
        <taxon>Actinomycetes</taxon>
        <taxon>Mycobacteriales</taxon>
        <taxon>Nocardiaceae</taxon>
        <taxon>Rhodococcoides</taxon>
    </lineage>
</organism>
<protein>
    <submittedName>
        <fullName evidence="1">Uncharacterized protein</fullName>
    </submittedName>
</protein>
<dbReference type="PATRIC" id="fig|1653479.3.peg.230"/>
<dbReference type="AlphaFoldDB" id="A0A143QFE3"/>
<name>A0A143QFE3_RHOFA</name>
<gene>
    <name evidence="1" type="ORF">A3Q41_00232</name>
</gene>
<keyword evidence="2" id="KW-1185">Reference proteome</keyword>
<dbReference type="Proteomes" id="UP000076038">
    <property type="component" value="Chromosome"/>
</dbReference>
<reference evidence="2" key="2">
    <citation type="submission" date="2016-04" db="EMBL/GenBank/DDBJ databases">
        <title>Complete Genome and Plasmid Sequences for Rhodococcus fascians D188 and Draft Sequences for Rhodococcus spp. Isolates PBTS 1 and PBTS 2.</title>
        <authorList>
            <person name="Stamer R."/>
            <person name="Vereecke D."/>
            <person name="Zhang Y."/>
            <person name="Schilkey F."/>
            <person name="Devitt N."/>
            <person name="Randall J."/>
        </authorList>
    </citation>
    <scope>NUCLEOTIDE SEQUENCE [LARGE SCALE GENOMIC DNA]</scope>
    <source>
        <strain evidence="2">PBTS2</strain>
    </source>
</reference>
<proteinExistence type="predicted"/>
<evidence type="ECO:0000313" key="2">
    <source>
        <dbReference type="Proteomes" id="UP000076038"/>
    </source>
</evidence>
<sequence length="33" mass="3378">MMADGMSFTGLVATFASTIILGVAFGLVVAEAW</sequence>
<accession>A0A143QFE3</accession>
<evidence type="ECO:0000313" key="1">
    <source>
        <dbReference type="EMBL" id="AMY21556.1"/>
    </source>
</evidence>
<dbReference type="EMBL" id="CP015220">
    <property type="protein sequence ID" value="AMY21556.1"/>
    <property type="molecule type" value="Genomic_DNA"/>
</dbReference>